<proteinExistence type="predicted"/>
<dbReference type="Gene3D" id="1.10.357.10">
    <property type="entry name" value="Tetracycline Repressor, domain 2"/>
    <property type="match status" value="1"/>
</dbReference>
<name>A0A2X2DT99_PROMI</name>
<dbReference type="EMBL" id="UAUE01000023">
    <property type="protein sequence ID" value="SPY97720.1"/>
    <property type="molecule type" value="Genomic_DNA"/>
</dbReference>
<evidence type="ECO:0000313" key="5">
    <source>
        <dbReference type="Proteomes" id="UP000251485"/>
    </source>
</evidence>
<protein>
    <submittedName>
        <fullName evidence="4">Tetracycline repressor protein TetR</fullName>
    </submittedName>
</protein>
<dbReference type="InterPro" id="IPR036271">
    <property type="entry name" value="Tet_transcr_reg_TetR-rel_C_sf"/>
</dbReference>
<feature type="domain" description="Tetracycline repressor TetR C-terminal" evidence="3">
    <location>
        <begin position="10"/>
        <end position="42"/>
    </location>
</feature>
<dbReference type="GO" id="GO:0045892">
    <property type="term" value="P:negative regulation of DNA-templated transcription"/>
    <property type="evidence" value="ECO:0007669"/>
    <property type="project" value="InterPro"/>
</dbReference>
<evidence type="ECO:0000313" key="4">
    <source>
        <dbReference type="EMBL" id="SPY97720.1"/>
    </source>
</evidence>
<keyword evidence="2" id="KW-0804">Transcription</keyword>
<sequence>MPKTEINYPPLLTQAIDIMDSDNGEAAFLFVLDVMISGLETVLNNHH</sequence>
<evidence type="ECO:0000259" key="3">
    <source>
        <dbReference type="Pfam" id="PF02909"/>
    </source>
</evidence>
<dbReference type="InterPro" id="IPR004111">
    <property type="entry name" value="Repressor_TetR_C"/>
</dbReference>
<organism evidence="4 5">
    <name type="scientific">Proteus mirabilis</name>
    <dbReference type="NCBI Taxonomy" id="584"/>
    <lineage>
        <taxon>Bacteria</taxon>
        <taxon>Pseudomonadati</taxon>
        <taxon>Pseudomonadota</taxon>
        <taxon>Gammaproteobacteria</taxon>
        <taxon>Enterobacterales</taxon>
        <taxon>Morganellaceae</taxon>
        <taxon>Proteus</taxon>
    </lineage>
</organism>
<evidence type="ECO:0000256" key="1">
    <source>
        <dbReference type="ARBA" id="ARBA00023015"/>
    </source>
</evidence>
<dbReference type="Proteomes" id="UP000251485">
    <property type="component" value="Unassembled WGS sequence"/>
</dbReference>
<gene>
    <name evidence="4" type="primary">tetRJ_2</name>
    <name evidence="4" type="ORF">NCTC10975_02828</name>
</gene>
<dbReference type="Pfam" id="PF02909">
    <property type="entry name" value="TetR_C_1"/>
    <property type="match status" value="1"/>
</dbReference>
<evidence type="ECO:0000256" key="2">
    <source>
        <dbReference type="ARBA" id="ARBA00023163"/>
    </source>
</evidence>
<reference evidence="4 5" key="1">
    <citation type="submission" date="2018-06" db="EMBL/GenBank/DDBJ databases">
        <authorList>
            <consortium name="Pathogen Informatics"/>
            <person name="Doyle S."/>
        </authorList>
    </citation>
    <scope>NUCLEOTIDE SEQUENCE [LARGE SCALE GENOMIC DNA]</scope>
    <source>
        <strain evidence="4 5">NCTC10975</strain>
    </source>
</reference>
<dbReference type="AlphaFoldDB" id="A0A2X2DT99"/>
<accession>A0A2X2DT99</accession>
<dbReference type="SUPFAM" id="SSF48498">
    <property type="entry name" value="Tetracyclin repressor-like, C-terminal domain"/>
    <property type="match status" value="1"/>
</dbReference>
<keyword evidence="1" id="KW-0805">Transcription regulation</keyword>